<dbReference type="PANTHER" id="PTHR21237:SF23">
    <property type="entry name" value="GRPE PROTEIN HOMOLOG, MITOCHONDRIAL"/>
    <property type="match status" value="1"/>
</dbReference>
<dbReference type="Gene3D" id="2.30.22.10">
    <property type="entry name" value="Head domain of nucleotide exchange factor GrpE"/>
    <property type="match status" value="1"/>
</dbReference>
<dbReference type="Proteomes" id="UP000829517">
    <property type="component" value="Unassembled WGS sequence"/>
</dbReference>
<comment type="function">
    <text evidence="3">Participates actively in the response to hyperosmotic and heat shock by preventing the aggregation of stress-denatured proteins, in association with DnaK and GrpE. It is the nucleotide exchange factor for DnaK and may function as a thermosensor. Unfolded proteins bind initially to DnaJ; upon interaction with the DnaJ-bound protein, DnaK hydrolyzes its bound ATP, resulting in the formation of a stable complex. GrpE releases ADP from DnaK; ATP binding to DnaK triggers the release of the substrate protein, thus completing the reaction cycle. Several rounds of ATP-dependent interactions between DnaJ, DnaK and GrpE are required for fully efficient folding.</text>
</comment>
<dbReference type="Gene3D" id="3.90.20.20">
    <property type="match status" value="1"/>
</dbReference>
<dbReference type="SUPFAM" id="SSF58014">
    <property type="entry name" value="Coiled-coil domain of nucleotide exchange factor GrpE"/>
    <property type="match status" value="1"/>
</dbReference>
<sequence>MSKEEEKNKEVAAEENMATEQTAEETTETVEEVSNEEKLENDLAVEKDKFLRLFAEFENYKRRTSKERVELFKTAGQDIMVSMLPVLDDFDRALNEISKTEDKELFKGVELINNKLRNTLQGKGLEAVEAKAGDVFDADLHEAITQIPAPSDDLKGKIVDVIEKGYKLGERVIRHPKVIVGQ</sequence>
<comment type="subunit">
    <text evidence="3">Homodimer.</text>
</comment>
<evidence type="ECO:0000256" key="3">
    <source>
        <dbReference type="HAMAP-Rule" id="MF_01151"/>
    </source>
</evidence>
<accession>A0ABS9J406</accession>
<name>A0ABS9J406_9FLAO</name>
<keyword evidence="2 3" id="KW-0143">Chaperone</keyword>
<feature type="region of interest" description="Disordered" evidence="5">
    <location>
        <begin position="1"/>
        <end position="39"/>
    </location>
</feature>
<keyword evidence="7" id="KW-1185">Reference proteome</keyword>
<dbReference type="InterPro" id="IPR013805">
    <property type="entry name" value="GrpE_CC"/>
</dbReference>
<comment type="caution">
    <text evidence="6">The sequence shown here is derived from an EMBL/GenBank/DDBJ whole genome shotgun (WGS) entry which is preliminary data.</text>
</comment>
<keyword evidence="3" id="KW-0346">Stress response</keyword>
<proteinExistence type="inferred from homology"/>
<keyword evidence="3" id="KW-0963">Cytoplasm</keyword>
<evidence type="ECO:0000256" key="2">
    <source>
        <dbReference type="ARBA" id="ARBA00023186"/>
    </source>
</evidence>
<evidence type="ECO:0000313" key="6">
    <source>
        <dbReference type="EMBL" id="MCF8715095.1"/>
    </source>
</evidence>
<dbReference type="Pfam" id="PF01025">
    <property type="entry name" value="GrpE"/>
    <property type="match status" value="1"/>
</dbReference>
<dbReference type="SUPFAM" id="SSF51064">
    <property type="entry name" value="Head domain of nucleotide exchange factor GrpE"/>
    <property type="match status" value="1"/>
</dbReference>
<protein>
    <recommendedName>
        <fullName evidence="3">Protein GrpE</fullName>
    </recommendedName>
    <alternativeName>
        <fullName evidence="3">HSP-70 cofactor</fullName>
    </alternativeName>
</protein>
<organism evidence="6 7">
    <name type="scientific">Joostella atrarenae</name>
    <dbReference type="NCBI Taxonomy" id="679257"/>
    <lineage>
        <taxon>Bacteria</taxon>
        <taxon>Pseudomonadati</taxon>
        <taxon>Bacteroidota</taxon>
        <taxon>Flavobacteriia</taxon>
        <taxon>Flavobacteriales</taxon>
        <taxon>Flavobacteriaceae</taxon>
        <taxon>Joostella</taxon>
    </lineage>
</organism>
<gene>
    <name evidence="3" type="primary">grpE</name>
    <name evidence="6" type="ORF">JM658_09690</name>
</gene>
<dbReference type="HAMAP" id="MF_01151">
    <property type="entry name" value="GrpE"/>
    <property type="match status" value="1"/>
</dbReference>
<dbReference type="PANTHER" id="PTHR21237">
    <property type="entry name" value="GRPE PROTEIN"/>
    <property type="match status" value="1"/>
</dbReference>
<evidence type="ECO:0000256" key="4">
    <source>
        <dbReference type="RuleBase" id="RU004478"/>
    </source>
</evidence>
<dbReference type="InterPro" id="IPR000740">
    <property type="entry name" value="GrpE"/>
</dbReference>
<dbReference type="PRINTS" id="PR00773">
    <property type="entry name" value="GRPEPROTEIN"/>
</dbReference>
<evidence type="ECO:0000313" key="7">
    <source>
        <dbReference type="Proteomes" id="UP000829517"/>
    </source>
</evidence>
<comment type="similarity">
    <text evidence="1 3 4">Belongs to the GrpE family.</text>
</comment>
<feature type="compositionally biased region" description="Acidic residues" evidence="5">
    <location>
        <begin position="22"/>
        <end position="34"/>
    </location>
</feature>
<dbReference type="EMBL" id="JAETXX010000005">
    <property type="protein sequence ID" value="MCF8715095.1"/>
    <property type="molecule type" value="Genomic_DNA"/>
</dbReference>
<dbReference type="RefSeq" id="WP_236959062.1">
    <property type="nucleotide sequence ID" value="NZ_JAETXX010000005.1"/>
</dbReference>
<evidence type="ECO:0000256" key="5">
    <source>
        <dbReference type="SAM" id="MobiDB-lite"/>
    </source>
</evidence>
<dbReference type="InterPro" id="IPR009012">
    <property type="entry name" value="GrpE_head"/>
</dbReference>
<comment type="subcellular location">
    <subcellularLocation>
        <location evidence="3">Cytoplasm</location>
    </subcellularLocation>
</comment>
<dbReference type="CDD" id="cd00446">
    <property type="entry name" value="GrpE"/>
    <property type="match status" value="1"/>
</dbReference>
<feature type="compositionally biased region" description="Basic and acidic residues" evidence="5">
    <location>
        <begin position="1"/>
        <end position="12"/>
    </location>
</feature>
<evidence type="ECO:0000256" key="1">
    <source>
        <dbReference type="ARBA" id="ARBA00009054"/>
    </source>
</evidence>
<reference evidence="6 7" key="1">
    <citation type="submission" date="2021-01" db="EMBL/GenBank/DDBJ databases">
        <title>Genome sequencing of Joostella atrarenae M1-2 (= KCTC 23194).</title>
        <authorList>
            <person name="Zakaria M.R."/>
            <person name="Lam M.Q."/>
            <person name="Chong C.S."/>
        </authorList>
    </citation>
    <scope>NUCLEOTIDE SEQUENCE [LARGE SCALE GENOMIC DNA]</scope>
    <source>
        <strain evidence="6 7">M1-2</strain>
    </source>
</reference>